<evidence type="ECO:0008006" key="4">
    <source>
        <dbReference type="Google" id="ProtNLM"/>
    </source>
</evidence>
<evidence type="ECO:0000313" key="2">
    <source>
        <dbReference type="EMBL" id="KAF3455907.1"/>
    </source>
</evidence>
<feature type="region of interest" description="Disordered" evidence="1">
    <location>
        <begin position="288"/>
        <end position="332"/>
    </location>
</feature>
<dbReference type="AlphaFoldDB" id="A0A8K0HN89"/>
<organism evidence="2 3">
    <name type="scientific">Rhamnella rubrinervis</name>
    <dbReference type="NCBI Taxonomy" id="2594499"/>
    <lineage>
        <taxon>Eukaryota</taxon>
        <taxon>Viridiplantae</taxon>
        <taxon>Streptophyta</taxon>
        <taxon>Embryophyta</taxon>
        <taxon>Tracheophyta</taxon>
        <taxon>Spermatophyta</taxon>
        <taxon>Magnoliopsida</taxon>
        <taxon>eudicotyledons</taxon>
        <taxon>Gunneridae</taxon>
        <taxon>Pentapetalae</taxon>
        <taxon>rosids</taxon>
        <taxon>fabids</taxon>
        <taxon>Rosales</taxon>
        <taxon>Rhamnaceae</taxon>
        <taxon>rhamnoid group</taxon>
        <taxon>Rhamneae</taxon>
        <taxon>Rhamnella</taxon>
    </lineage>
</organism>
<gene>
    <name evidence="2" type="ORF">FNV43_RR00549</name>
</gene>
<dbReference type="OrthoDB" id="442460at2759"/>
<dbReference type="EMBL" id="VOIH02000001">
    <property type="protein sequence ID" value="KAF3455907.1"/>
    <property type="molecule type" value="Genomic_DNA"/>
</dbReference>
<reference evidence="2" key="1">
    <citation type="submission" date="2020-03" db="EMBL/GenBank/DDBJ databases">
        <title>A high-quality chromosome-level genome assembly of a woody plant with both climbing and erect habits, Rhamnella rubrinervis.</title>
        <authorList>
            <person name="Lu Z."/>
            <person name="Yang Y."/>
            <person name="Zhu X."/>
            <person name="Sun Y."/>
        </authorList>
    </citation>
    <scope>NUCLEOTIDE SEQUENCE</scope>
    <source>
        <strain evidence="2">BYM</strain>
        <tissue evidence="2">Leaf</tissue>
    </source>
</reference>
<evidence type="ECO:0000313" key="3">
    <source>
        <dbReference type="Proteomes" id="UP000796880"/>
    </source>
</evidence>
<name>A0A8K0HN89_9ROSA</name>
<evidence type="ECO:0000256" key="1">
    <source>
        <dbReference type="SAM" id="MobiDB-lite"/>
    </source>
</evidence>
<feature type="region of interest" description="Disordered" evidence="1">
    <location>
        <begin position="131"/>
        <end position="151"/>
    </location>
</feature>
<proteinExistence type="predicted"/>
<dbReference type="PANTHER" id="PTHR33524:SF1">
    <property type="entry name" value="SET DOMAIN-CONTAINING PROTEIN"/>
    <property type="match status" value="1"/>
</dbReference>
<dbReference type="Proteomes" id="UP000796880">
    <property type="component" value="Unassembled WGS sequence"/>
</dbReference>
<sequence length="592" mass="66788">MEGGRLTLSFELFVRKYKNGKRPTTLLTCLGACPIKSTKQIHLLKKVLQASTWPPTIGKLPLFSPTTPTGVSQVDGDPLITSTMNLVEEEVEKSFPFEFSHVSPIQGCPTRCVPSSSLYLLHLRSRTSHPRRARTLAARTEPASPRLKPSPPWPNAEEAYWKLLSGFLDCGELQLRALSWQLPLLFRFLMAFLFKKFQEAVKTLAKSPTFARDPRKLQFEADMNRLFLYTCYNCLGNNADEADADEIISMASKASLADQEKQVQENVHLQIKSFCTSMDEILLPDGKMKNVPIESPEQSNSASRRSGLSFAIGRNGSPTNHPDVPDTRPLNRSDVSQRLKDLFGFTLDVNPSQILHKEAGQGLFLNGKADVGTVIAIYPGIIYSPAYYRYILGYPRVDAQNPYLITRYDGTVINAQPWGFGGETCEVWSGLNMPEIKPNVQGGEKGSDRIWRLLSKPMEGNQVGYGGDMIERRNPLALAHYANHPAKGMTPNVMICPYDFPLTEKDMRAYIPNVIFGKPEEMNMRRFGSFWFKYGSSRNSGSDVPLLKTLVLVATRTLCDEELLLNYRLSNLKRRPEWYTPVDEEEDKRRWS</sequence>
<keyword evidence="3" id="KW-1185">Reference proteome</keyword>
<feature type="compositionally biased region" description="Basic and acidic residues" evidence="1">
    <location>
        <begin position="323"/>
        <end position="332"/>
    </location>
</feature>
<feature type="compositionally biased region" description="Polar residues" evidence="1">
    <location>
        <begin position="296"/>
        <end position="306"/>
    </location>
</feature>
<comment type="caution">
    <text evidence="2">The sequence shown here is derived from an EMBL/GenBank/DDBJ whole genome shotgun (WGS) entry which is preliminary data.</text>
</comment>
<dbReference type="CDD" id="cd10537">
    <property type="entry name" value="SET_SETD9"/>
    <property type="match status" value="1"/>
</dbReference>
<accession>A0A8K0HN89</accession>
<protein>
    <recommendedName>
        <fullName evidence="4">SET domain-containing protein</fullName>
    </recommendedName>
</protein>
<dbReference type="InterPro" id="IPR040415">
    <property type="entry name" value="SETD9"/>
</dbReference>
<dbReference type="PANTHER" id="PTHR33524">
    <property type="entry name" value="C5ORF35"/>
    <property type="match status" value="1"/>
</dbReference>